<evidence type="ECO:0000256" key="1">
    <source>
        <dbReference type="SAM" id="MobiDB-lite"/>
    </source>
</evidence>
<dbReference type="EMBL" id="JAACJM010000044">
    <property type="protein sequence ID" value="KAF5360145.1"/>
    <property type="molecule type" value="Genomic_DNA"/>
</dbReference>
<protein>
    <submittedName>
        <fullName evidence="2">Uncharacterized protein</fullName>
    </submittedName>
</protein>
<reference evidence="2 3" key="1">
    <citation type="journal article" date="2020" name="ISME J.">
        <title>Uncovering the hidden diversity of litter-decomposition mechanisms in mushroom-forming fungi.</title>
        <authorList>
            <person name="Floudas D."/>
            <person name="Bentzer J."/>
            <person name="Ahren D."/>
            <person name="Johansson T."/>
            <person name="Persson P."/>
            <person name="Tunlid A."/>
        </authorList>
    </citation>
    <scope>NUCLEOTIDE SEQUENCE [LARGE SCALE GENOMIC DNA]</scope>
    <source>
        <strain evidence="2 3">CBS 291.85</strain>
    </source>
</reference>
<keyword evidence="3" id="KW-1185">Reference proteome</keyword>
<organism evidence="2 3">
    <name type="scientific">Tetrapyrgos nigripes</name>
    <dbReference type="NCBI Taxonomy" id="182062"/>
    <lineage>
        <taxon>Eukaryota</taxon>
        <taxon>Fungi</taxon>
        <taxon>Dikarya</taxon>
        <taxon>Basidiomycota</taxon>
        <taxon>Agaricomycotina</taxon>
        <taxon>Agaricomycetes</taxon>
        <taxon>Agaricomycetidae</taxon>
        <taxon>Agaricales</taxon>
        <taxon>Marasmiineae</taxon>
        <taxon>Marasmiaceae</taxon>
        <taxon>Tetrapyrgos</taxon>
    </lineage>
</organism>
<name>A0A8H5G8G9_9AGAR</name>
<evidence type="ECO:0000313" key="2">
    <source>
        <dbReference type="EMBL" id="KAF5360145.1"/>
    </source>
</evidence>
<dbReference type="AlphaFoldDB" id="A0A8H5G8G9"/>
<proteinExistence type="predicted"/>
<dbReference type="Proteomes" id="UP000559256">
    <property type="component" value="Unassembled WGS sequence"/>
</dbReference>
<sequence length="531" mass="59807">MDPASPYSETLPSDIGGTTAQSTSQSRHTLTSSPSIKDLIKKAGGVDLSDEQRELIAKVVAFDRKRQKQIRRETILPDTTHDFIFQSLSPVELFRYSLLNKAAYQAVHSFRRRAFDITKALSRYFISVEIPQFRLIQASAGVLISGSFALQFFDRTNYPESDLDLYVLIHQCAVVANFLKSCGYVFQPRATQQDSLSGNIARAVSAQTDEQLNDGYVSNGIAGVFTLVKNGKKIQIIAAKTSSIEVILQFHSTCVMNVITHANAYSFFPRATFESRRTVLTRDTTGFWPADMVNAEQKYKTRGWTFVDVASSLETLTPKSEFSSFGVRHIGDHACWTIPLSSFEDLSTEDDLWLNSWKIVWEINRSMKIDFVVLYGPGFRYGKCATKGLAQALSKAMRDTGNSRNDAILGQTLRALTSPVDDRLKNTQKRLYDIFLQSGLETPALPSACAADRLVSFMADLYTSFPPECISCTFHFQKEIPCRGPTWLKVSVVIRIPREPRRAFIFEVDRMALQQLKYARIEVDVKKSIEY</sequence>
<dbReference type="OrthoDB" id="3041043at2759"/>
<comment type="caution">
    <text evidence="2">The sequence shown here is derived from an EMBL/GenBank/DDBJ whole genome shotgun (WGS) entry which is preliminary data.</text>
</comment>
<gene>
    <name evidence="2" type="ORF">D9758_011343</name>
</gene>
<feature type="region of interest" description="Disordered" evidence="1">
    <location>
        <begin position="1"/>
        <end position="32"/>
    </location>
</feature>
<feature type="compositionally biased region" description="Polar residues" evidence="1">
    <location>
        <begin position="7"/>
        <end position="32"/>
    </location>
</feature>
<accession>A0A8H5G8G9</accession>
<evidence type="ECO:0000313" key="3">
    <source>
        <dbReference type="Proteomes" id="UP000559256"/>
    </source>
</evidence>